<dbReference type="AlphaFoldDB" id="A0A166J847"/>
<feature type="transmembrane region" description="Helical" evidence="7">
    <location>
        <begin position="32"/>
        <end position="52"/>
    </location>
</feature>
<evidence type="ECO:0000256" key="7">
    <source>
        <dbReference type="SAM" id="Phobius"/>
    </source>
</evidence>
<evidence type="ECO:0000256" key="5">
    <source>
        <dbReference type="ARBA" id="ARBA00022989"/>
    </source>
</evidence>
<proteinExistence type="predicted"/>
<organism evidence="9 11">
    <name type="scientific">Athelia psychrophila</name>
    <dbReference type="NCBI Taxonomy" id="1759441"/>
    <lineage>
        <taxon>Eukaryota</taxon>
        <taxon>Fungi</taxon>
        <taxon>Dikarya</taxon>
        <taxon>Basidiomycota</taxon>
        <taxon>Agaricomycotina</taxon>
        <taxon>Agaricomycetes</taxon>
        <taxon>Agaricomycetidae</taxon>
        <taxon>Atheliales</taxon>
        <taxon>Atheliaceae</taxon>
        <taxon>Athelia</taxon>
    </lineage>
</organism>
<evidence type="ECO:0000256" key="1">
    <source>
        <dbReference type="ARBA" id="ARBA00022448"/>
    </source>
</evidence>
<keyword evidence="6 7" id="KW-0472">Membrane</keyword>
<dbReference type="STRING" id="436010.A0A166J847"/>
<protein>
    <recommendedName>
        <fullName evidence="8">ABC transmembrane type-1 domain-containing protein</fullName>
    </recommendedName>
</protein>
<evidence type="ECO:0000256" key="4">
    <source>
        <dbReference type="ARBA" id="ARBA00022840"/>
    </source>
</evidence>
<keyword evidence="11" id="KW-1185">Reference proteome</keyword>
<gene>
    <name evidence="10" type="ORF">FIBSPDRAFT_1041060</name>
    <name evidence="9" type="ORF">FIBSPDRAFT_1044842</name>
</gene>
<name>A0A166J847_9AGAM</name>
<keyword evidence="3" id="KW-0547">Nucleotide-binding</keyword>
<dbReference type="GO" id="GO:0016020">
    <property type="term" value="C:membrane"/>
    <property type="evidence" value="ECO:0007669"/>
    <property type="project" value="InterPro"/>
</dbReference>
<dbReference type="EMBL" id="KV417554">
    <property type="protein sequence ID" value="KZP20590.1"/>
    <property type="molecule type" value="Genomic_DNA"/>
</dbReference>
<dbReference type="EMBL" id="KV417517">
    <property type="protein sequence ID" value="KZP25973.1"/>
    <property type="molecule type" value="Genomic_DNA"/>
</dbReference>
<evidence type="ECO:0000259" key="8">
    <source>
        <dbReference type="PROSITE" id="PS50929"/>
    </source>
</evidence>
<keyword evidence="5 7" id="KW-1133">Transmembrane helix</keyword>
<dbReference type="PANTHER" id="PTHR24223:SF415">
    <property type="entry name" value="FI20190P1"/>
    <property type="match status" value="1"/>
</dbReference>
<keyword evidence="4" id="KW-0067">ATP-binding</keyword>
<dbReference type="GO" id="GO:0140359">
    <property type="term" value="F:ABC-type transporter activity"/>
    <property type="evidence" value="ECO:0007669"/>
    <property type="project" value="InterPro"/>
</dbReference>
<dbReference type="InterPro" id="IPR050173">
    <property type="entry name" value="ABC_transporter_C-like"/>
</dbReference>
<dbReference type="PANTHER" id="PTHR24223">
    <property type="entry name" value="ATP-BINDING CASSETTE SUB-FAMILY C"/>
    <property type="match status" value="1"/>
</dbReference>
<dbReference type="Pfam" id="PF00664">
    <property type="entry name" value="ABC_membrane"/>
    <property type="match status" value="1"/>
</dbReference>
<feature type="domain" description="ABC transmembrane type-1" evidence="8">
    <location>
        <begin position="1"/>
        <end position="91"/>
    </location>
</feature>
<dbReference type="GO" id="GO:0005524">
    <property type="term" value="F:ATP binding"/>
    <property type="evidence" value="ECO:0007669"/>
    <property type="project" value="UniProtKB-KW"/>
</dbReference>
<accession>A0A166J847</accession>
<evidence type="ECO:0000256" key="3">
    <source>
        <dbReference type="ARBA" id="ARBA00022741"/>
    </source>
</evidence>
<evidence type="ECO:0000256" key="2">
    <source>
        <dbReference type="ARBA" id="ARBA00022692"/>
    </source>
</evidence>
<dbReference type="OrthoDB" id="6500128at2759"/>
<keyword evidence="1" id="KW-0813">Transport</keyword>
<dbReference type="PROSITE" id="PS50929">
    <property type="entry name" value="ABC_TM1F"/>
    <property type="match status" value="1"/>
</dbReference>
<evidence type="ECO:0000313" key="10">
    <source>
        <dbReference type="EMBL" id="KZP25973.1"/>
    </source>
</evidence>
<feature type="transmembrane region" description="Helical" evidence="7">
    <location>
        <begin position="7"/>
        <end position="26"/>
    </location>
</feature>
<dbReference type="SUPFAM" id="SSF90123">
    <property type="entry name" value="ABC transporter transmembrane region"/>
    <property type="match status" value="1"/>
</dbReference>
<evidence type="ECO:0000313" key="9">
    <source>
        <dbReference type="EMBL" id="KZP20590.1"/>
    </source>
</evidence>
<reference evidence="9 11" key="1">
    <citation type="journal article" date="2016" name="Mol. Biol. Evol.">
        <title>Comparative Genomics of Early-Diverging Mushroom-Forming Fungi Provides Insights into the Origins of Lignocellulose Decay Capabilities.</title>
        <authorList>
            <person name="Nagy L.G."/>
            <person name="Riley R."/>
            <person name="Tritt A."/>
            <person name="Adam C."/>
            <person name="Daum C."/>
            <person name="Floudas D."/>
            <person name="Sun H."/>
            <person name="Yadav J.S."/>
            <person name="Pangilinan J."/>
            <person name="Larsson K.H."/>
            <person name="Matsuura K."/>
            <person name="Barry K."/>
            <person name="Labutti K."/>
            <person name="Kuo R."/>
            <person name="Ohm R.A."/>
            <person name="Bhattacharya S.S."/>
            <person name="Shirouzu T."/>
            <person name="Yoshinaga Y."/>
            <person name="Martin F.M."/>
            <person name="Grigoriev I.V."/>
            <person name="Hibbett D.S."/>
        </authorList>
    </citation>
    <scope>NUCLEOTIDE SEQUENCE [LARGE SCALE GENOMIC DNA]</scope>
    <source>
        <strain evidence="9 11">CBS 109695</strain>
    </source>
</reference>
<keyword evidence="2 7" id="KW-0812">Transmembrane</keyword>
<dbReference type="Proteomes" id="UP000076532">
    <property type="component" value="Unassembled WGS sequence"/>
</dbReference>
<dbReference type="InterPro" id="IPR036640">
    <property type="entry name" value="ABC1_TM_sf"/>
</dbReference>
<dbReference type="InterPro" id="IPR011527">
    <property type="entry name" value="ABC1_TM_dom"/>
</dbReference>
<sequence>MISRAYFLYGAPMEILIAGIFLYRLLGWSTLAGFLVLLVGWPLNSLLVKHSVRIQKGAAKSRDKRMAVINELVAAVKFIKFFAWEEQWIAREV</sequence>
<evidence type="ECO:0000256" key="6">
    <source>
        <dbReference type="ARBA" id="ARBA00023136"/>
    </source>
</evidence>
<evidence type="ECO:0000313" key="11">
    <source>
        <dbReference type="Proteomes" id="UP000076532"/>
    </source>
</evidence>
<dbReference type="Gene3D" id="1.20.1560.10">
    <property type="entry name" value="ABC transporter type 1, transmembrane domain"/>
    <property type="match status" value="1"/>
</dbReference>